<proteinExistence type="predicted"/>
<protein>
    <submittedName>
        <fullName evidence="1">Uncharacterized protein</fullName>
    </submittedName>
</protein>
<organism evidence="1 2">
    <name type="scientific">Halteria grandinella</name>
    <dbReference type="NCBI Taxonomy" id="5974"/>
    <lineage>
        <taxon>Eukaryota</taxon>
        <taxon>Sar</taxon>
        <taxon>Alveolata</taxon>
        <taxon>Ciliophora</taxon>
        <taxon>Intramacronucleata</taxon>
        <taxon>Spirotrichea</taxon>
        <taxon>Stichotrichia</taxon>
        <taxon>Sporadotrichida</taxon>
        <taxon>Halteriidae</taxon>
        <taxon>Halteria</taxon>
    </lineage>
</organism>
<sequence length="162" mass="18982">MANLPPFQQLEFQCSILSPLLYISYGINVNRWSDENASHKLYGVQYFDKRNRLCHNMCMEHFEVHKEQLEDLLIDIDKFGPRVLADIPEKSTEQIPAVTLDDFALIDELSGLNDYLDNFMAIHQMPETVKDRIRARMVTYSGDRPKEIAMQELRLKLYGDQR</sequence>
<name>A0A8J8NPV1_HALGN</name>
<dbReference type="OrthoDB" id="295968at2759"/>
<dbReference type="EMBL" id="RRYP01010456">
    <property type="protein sequence ID" value="TNV78375.1"/>
    <property type="molecule type" value="Genomic_DNA"/>
</dbReference>
<dbReference type="Proteomes" id="UP000785679">
    <property type="component" value="Unassembled WGS sequence"/>
</dbReference>
<evidence type="ECO:0000313" key="1">
    <source>
        <dbReference type="EMBL" id="TNV78375.1"/>
    </source>
</evidence>
<gene>
    <name evidence="1" type="ORF">FGO68_gene11222</name>
</gene>
<keyword evidence="2" id="KW-1185">Reference proteome</keyword>
<comment type="caution">
    <text evidence="1">The sequence shown here is derived from an EMBL/GenBank/DDBJ whole genome shotgun (WGS) entry which is preliminary data.</text>
</comment>
<reference evidence="1" key="1">
    <citation type="submission" date="2019-06" db="EMBL/GenBank/DDBJ databases">
        <authorList>
            <person name="Zheng W."/>
        </authorList>
    </citation>
    <scope>NUCLEOTIDE SEQUENCE</scope>
    <source>
        <strain evidence="1">QDHG01</strain>
    </source>
</reference>
<evidence type="ECO:0000313" key="2">
    <source>
        <dbReference type="Proteomes" id="UP000785679"/>
    </source>
</evidence>
<dbReference type="AlphaFoldDB" id="A0A8J8NPV1"/>
<accession>A0A8J8NPV1</accession>